<reference evidence="19" key="1">
    <citation type="journal article" date="2011" name="Genome Res.">
        <title>Phylogeny-wide analysis of social amoeba genomes highlights ancient origins for complex intercellular communication.</title>
        <authorList>
            <person name="Heidel A.J."/>
            <person name="Lawal H.M."/>
            <person name="Felder M."/>
            <person name="Schilde C."/>
            <person name="Helps N.R."/>
            <person name="Tunggal B."/>
            <person name="Rivero F."/>
            <person name="John U."/>
            <person name="Schleicher M."/>
            <person name="Eichinger L."/>
            <person name="Platzer M."/>
            <person name="Noegel A.A."/>
            <person name="Schaap P."/>
            <person name="Gloeckner G."/>
        </authorList>
    </citation>
    <scope>NUCLEOTIDE SEQUENCE [LARGE SCALE GENOMIC DNA]</scope>
    <source>
        <strain evidence="19">SH3</strain>
    </source>
</reference>
<keyword evidence="7 17" id="KW-0812">Transmembrane</keyword>
<proteinExistence type="inferred from homology"/>
<evidence type="ECO:0000256" key="8">
    <source>
        <dbReference type="ARBA" id="ARBA00022723"/>
    </source>
</evidence>
<evidence type="ECO:0000256" key="10">
    <source>
        <dbReference type="ARBA" id="ARBA00022989"/>
    </source>
</evidence>
<keyword evidence="12 17" id="KW-0472">Membrane</keyword>
<sequence>MKEYKKNHQTNNNKRGNNYIFSNWKDHHFFFLFIALFIAGNVVYYFYYQYDTPYTRSKKAYVPAGYENDDFFADQIKQEQEQQLETAAGEKKSVRDSKKVFQQQQLGHFRRKQPSTTAEQSLPLDHPLLVIVTTNKPQHLDRLLQNLLDNVIGLDKSRIAIFNDGHISIDPILKKHSIVNHQLAVELNAQHHPSTTPTKESQQTNISHQQKITNQNKHYKQIFDTVFNSHKSAIFLEDDLLLSPDFLLYMNKMLTYLDQDNSLFCVSSWNDNAFRWASYPPSLFQVGAKDQHGNDITPADLIANNNNNNQNTKNQDLLLLSKPKNLYSFKRQQHFGGLGWMTTSDIYQSNILPNWTDDQLPWDVIVQNSLDPNHHECIFPEISRSYHAPNIKINFINSDKIEIDEWSFLQFSKDNDNQQREEYENLNLDYLIQSNYEVWMNKVVENTLFVESLEMITLLESNREDVKGWAYLVESVESNQDPRWDHLISTQFGMIGRGNGGTVRGIHRGIVQLCWFGKPLYLIGAYSPYLNKDLLDSHTLLIKDIDTSIVEFDKSINNLQSLVNLFKLKNDASVIAQAAKASLSCHTACQQVGKICHESDQVLLVDVDTTKYIFETLCDKVTVLQDYSGQLPHNNFNYLPIRHQNFSCVIPPTFKYLSCNATPPSGGTSRLCVCRDLYLS</sequence>
<keyword evidence="5" id="KW-0328">Glycosyltransferase</keyword>
<keyword evidence="8" id="KW-0479">Metal-binding</keyword>
<comment type="cofactor">
    <cofactor evidence="1">
        <name>Mn(2+)</name>
        <dbReference type="ChEBI" id="CHEBI:29035"/>
    </cofactor>
</comment>
<dbReference type="Proteomes" id="UP000007797">
    <property type="component" value="Unassembled WGS sequence"/>
</dbReference>
<organism evidence="18 19">
    <name type="scientific">Cavenderia fasciculata</name>
    <name type="common">Slime mold</name>
    <name type="synonym">Dictyostelium fasciculatum</name>
    <dbReference type="NCBI Taxonomy" id="261658"/>
    <lineage>
        <taxon>Eukaryota</taxon>
        <taxon>Amoebozoa</taxon>
        <taxon>Evosea</taxon>
        <taxon>Eumycetozoa</taxon>
        <taxon>Dictyostelia</taxon>
        <taxon>Acytosteliales</taxon>
        <taxon>Cavenderiaceae</taxon>
        <taxon>Cavenderia</taxon>
    </lineage>
</organism>
<evidence type="ECO:0000256" key="4">
    <source>
        <dbReference type="ARBA" id="ARBA00006492"/>
    </source>
</evidence>
<protein>
    <recommendedName>
        <fullName evidence="14">alpha-1,3-mannosyl-glycoprotein 2-beta-N-acetylglucosaminyltransferase</fullName>
        <ecNumber evidence="14">2.4.1.101</ecNumber>
    </recommendedName>
    <alternativeName>
        <fullName evidence="15">N-glycosyl-oligosaccharide-glycoprotein N-acetylglucosaminyltransferase I</fullName>
    </alternativeName>
</protein>
<comment type="similarity">
    <text evidence="4">Belongs to the glycosyltransferase 13 family.</text>
</comment>
<evidence type="ECO:0000256" key="14">
    <source>
        <dbReference type="ARBA" id="ARBA00038949"/>
    </source>
</evidence>
<dbReference type="UniPathway" id="UPA00378"/>
<evidence type="ECO:0000313" key="18">
    <source>
        <dbReference type="EMBL" id="EGG22140.1"/>
    </source>
</evidence>
<dbReference type="OMA" id="RICICKD"/>
<keyword evidence="6 18" id="KW-0808">Transferase</keyword>
<evidence type="ECO:0000256" key="2">
    <source>
        <dbReference type="ARBA" id="ARBA00004323"/>
    </source>
</evidence>
<dbReference type="InterPro" id="IPR004139">
    <property type="entry name" value="Glyco_trans_13"/>
</dbReference>
<keyword evidence="13" id="KW-0464">Manganese</keyword>
<evidence type="ECO:0000256" key="16">
    <source>
        <dbReference type="ARBA" id="ARBA00049421"/>
    </source>
</evidence>
<evidence type="ECO:0000256" key="15">
    <source>
        <dbReference type="ARBA" id="ARBA00041712"/>
    </source>
</evidence>
<dbReference type="Pfam" id="PF03071">
    <property type="entry name" value="GNT-I"/>
    <property type="match status" value="2"/>
</dbReference>
<evidence type="ECO:0000256" key="11">
    <source>
        <dbReference type="ARBA" id="ARBA00023034"/>
    </source>
</evidence>
<name>F4PP27_CACFS</name>
<dbReference type="PANTHER" id="PTHR10468:SF6">
    <property type="entry name" value="GLCNAC TRANSFERASE"/>
    <property type="match status" value="1"/>
</dbReference>
<dbReference type="GO" id="GO:0046872">
    <property type="term" value="F:metal ion binding"/>
    <property type="evidence" value="ECO:0007669"/>
    <property type="project" value="UniProtKB-KW"/>
</dbReference>
<dbReference type="GO" id="GO:0003827">
    <property type="term" value="F:alpha-1,3-mannosylglycoprotein 2-beta-N-acetylglucosaminyltransferase activity"/>
    <property type="evidence" value="ECO:0007669"/>
    <property type="project" value="UniProtKB-EC"/>
</dbReference>
<keyword evidence="11" id="KW-0333">Golgi apparatus</keyword>
<dbReference type="RefSeq" id="XP_004359991.1">
    <property type="nucleotide sequence ID" value="XM_004359934.1"/>
</dbReference>
<keyword evidence="9" id="KW-0735">Signal-anchor</keyword>
<dbReference type="EMBL" id="GL883009">
    <property type="protein sequence ID" value="EGG22140.1"/>
    <property type="molecule type" value="Genomic_DNA"/>
</dbReference>
<evidence type="ECO:0000256" key="1">
    <source>
        <dbReference type="ARBA" id="ARBA00001936"/>
    </source>
</evidence>
<evidence type="ECO:0000256" key="7">
    <source>
        <dbReference type="ARBA" id="ARBA00022692"/>
    </source>
</evidence>
<dbReference type="InterPro" id="IPR052261">
    <property type="entry name" value="Glycosyltransferase_13"/>
</dbReference>
<feature type="transmembrane region" description="Helical" evidence="17">
    <location>
        <begin position="29"/>
        <end position="48"/>
    </location>
</feature>
<dbReference type="Gene3D" id="3.90.550.10">
    <property type="entry name" value="Spore Coat Polysaccharide Biosynthesis Protein SpsA, Chain A"/>
    <property type="match status" value="1"/>
</dbReference>
<comment type="subcellular location">
    <subcellularLocation>
        <location evidence="2">Golgi apparatus membrane</location>
        <topology evidence="2">Single-pass type II membrane protein</topology>
    </subcellularLocation>
</comment>
<evidence type="ECO:0000256" key="3">
    <source>
        <dbReference type="ARBA" id="ARBA00004922"/>
    </source>
</evidence>
<dbReference type="GeneID" id="14874533"/>
<evidence type="ECO:0000256" key="13">
    <source>
        <dbReference type="ARBA" id="ARBA00023211"/>
    </source>
</evidence>
<dbReference type="AlphaFoldDB" id="F4PP27"/>
<dbReference type="PANTHER" id="PTHR10468">
    <property type="entry name" value="PROTEIN O-LINKED-MANNOSE BETA-1,2-N-ACETYLGLUCOSAMINYLTRANSFERASE 1/ALPHA-1,3-MANNOSYL-GLYCOPROTEIN 2-BETA-N-ACETYLGLUCOSAMINYLTRANSFERASE"/>
    <property type="match status" value="1"/>
</dbReference>
<keyword evidence="19" id="KW-1185">Reference proteome</keyword>
<comment type="pathway">
    <text evidence="3">Protein modification; protein glycosylation.</text>
</comment>
<dbReference type="KEGG" id="dfa:DFA_04258"/>
<evidence type="ECO:0000256" key="17">
    <source>
        <dbReference type="SAM" id="Phobius"/>
    </source>
</evidence>
<evidence type="ECO:0000256" key="12">
    <source>
        <dbReference type="ARBA" id="ARBA00023136"/>
    </source>
</evidence>
<comment type="catalytic activity">
    <reaction evidence="16">
        <text>N(4)-(alpha-D-Man-(1-&gt;3)-[alpha-D-Man-(1-&gt;3)-[alpha-D-Man-(1-&gt;6)]-alpha-D-Man-(1-&gt;6)]-beta-D-Man-(1-&gt;4)-beta-D-GlcNAc-(1-&gt;4)-beta-D-GlcNAc)-L-asparaginyl-[protein] (N-glucan mannose isomer 5A1,2) + UDP-N-acetyl-alpha-D-glucosamine = N(4)-{beta-D-GlcNAc-(1-&gt;2)-alpha-D-Man-(1-&gt;3)-[alpha-D-Man-(1-&gt;3)-[alpha-D-Man-(1-&gt;6)]-alpha-D-Man-(1-&gt;6)]-beta-D-Man-(1-&gt;4)-beta-D-GlcNAc-(1-&gt;4)-beta-D-GlcNAc}-L-asparaginyl-[protein] + UDP + H(+)</text>
        <dbReference type="Rhea" id="RHEA:11456"/>
        <dbReference type="Rhea" id="RHEA-COMP:14367"/>
        <dbReference type="Rhea" id="RHEA-COMP:14368"/>
        <dbReference type="ChEBI" id="CHEBI:15378"/>
        <dbReference type="ChEBI" id="CHEBI:57705"/>
        <dbReference type="ChEBI" id="CHEBI:58223"/>
        <dbReference type="ChEBI" id="CHEBI:59087"/>
        <dbReference type="ChEBI" id="CHEBI:60625"/>
        <dbReference type="EC" id="2.4.1.101"/>
    </reaction>
</comment>
<evidence type="ECO:0000256" key="6">
    <source>
        <dbReference type="ARBA" id="ARBA00022679"/>
    </source>
</evidence>
<dbReference type="GO" id="GO:0000139">
    <property type="term" value="C:Golgi membrane"/>
    <property type="evidence" value="ECO:0007669"/>
    <property type="project" value="UniProtKB-SubCell"/>
</dbReference>
<evidence type="ECO:0000313" key="19">
    <source>
        <dbReference type="Proteomes" id="UP000007797"/>
    </source>
</evidence>
<dbReference type="OrthoDB" id="17286at2759"/>
<keyword evidence="10 17" id="KW-1133">Transmembrane helix</keyword>
<dbReference type="InterPro" id="IPR029044">
    <property type="entry name" value="Nucleotide-diphossugar_trans"/>
</dbReference>
<gene>
    <name evidence="18" type="primary">gnt4</name>
    <name evidence="18" type="ORF">DFA_04258</name>
</gene>
<dbReference type="SUPFAM" id="SSF53448">
    <property type="entry name" value="Nucleotide-diphospho-sugar transferases"/>
    <property type="match status" value="1"/>
</dbReference>
<evidence type="ECO:0000256" key="5">
    <source>
        <dbReference type="ARBA" id="ARBA00022676"/>
    </source>
</evidence>
<dbReference type="EC" id="2.4.1.101" evidence="14"/>
<accession>F4PP27</accession>
<evidence type="ECO:0000256" key="9">
    <source>
        <dbReference type="ARBA" id="ARBA00022968"/>
    </source>
</evidence>